<gene>
    <name evidence="1" type="ORF">PVK06_020223</name>
</gene>
<evidence type="ECO:0000313" key="1">
    <source>
        <dbReference type="EMBL" id="KAK5825393.1"/>
    </source>
</evidence>
<reference evidence="1 2" key="1">
    <citation type="submission" date="2023-03" db="EMBL/GenBank/DDBJ databases">
        <title>WGS of Gossypium arboreum.</title>
        <authorList>
            <person name="Yu D."/>
        </authorList>
    </citation>
    <scope>NUCLEOTIDE SEQUENCE [LARGE SCALE GENOMIC DNA]</scope>
    <source>
        <tissue evidence="1">Leaf</tissue>
    </source>
</reference>
<dbReference type="EMBL" id="JARKNE010000006">
    <property type="protein sequence ID" value="KAK5825393.1"/>
    <property type="molecule type" value="Genomic_DNA"/>
</dbReference>
<comment type="caution">
    <text evidence="1">The sequence shown here is derived from an EMBL/GenBank/DDBJ whole genome shotgun (WGS) entry which is preliminary data.</text>
</comment>
<name>A0ABR0PLZ1_GOSAR</name>
<protein>
    <submittedName>
        <fullName evidence="1">Uncharacterized protein</fullName>
    </submittedName>
</protein>
<organism evidence="1 2">
    <name type="scientific">Gossypium arboreum</name>
    <name type="common">Tree cotton</name>
    <name type="synonym">Gossypium nanking</name>
    <dbReference type="NCBI Taxonomy" id="29729"/>
    <lineage>
        <taxon>Eukaryota</taxon>
        <taxon>Viridiplantae</taxon>
        <taxon>Streptophyta</taxon>
        <taxon>Embryophyta</taxon>
        <taxon>Tracheophyta</taxon>
        <taxon>Spermatophyta</taxon>
        <taxon>Magnoliopsida</taxon>
        <taxon>eudicotyledons</taxon>
        <taxon>Gunneridae</taxon>
        <taxon>Pentapetalae</taxon>
        <taxon>rosids</taxon>
        <taxon>malvids</taxon>
        <taxon>Malvales</taxon>
        <taxon>Malvaceae</taxon>
        <taxon>Malvoideae</taxon>
        <taxon>Gossypium</taxon>
    </lineage>
</organism>
<keyword evidence="2" id="KW-1185">Reference proteome</keyword>
<accession>A0ABR0PLZ1</accession>
<proteinExistence type="predicted"/>
<dbReference type="Proteomes" id="UP001358586">
    <property type="component" value="Chromosome 6"/>
</dbReference>
<sequence>MRPIGERLVCRRSIVDEFPSKELYDAPSLLDTAKQNMVSFCQLQAKALYS</sequence>
<evidence type="ECO:0000313" key="2">
    <source>
        <dbReference type="Proteomes" id="UP001358586"/>
    </source>
</evidence>